<evidence type="ECO:0000313" key="3">
    <source>
        <dbReference type="Proteomes" id="UP000190150"/>
    </source>
</evidence>
<name>A0A1T5G3A7_9SPHI</name>
<dbReference type="OrthoDB" id="9815231at2"/>
<sequence length="128" mass="14538">MTAENTSVAAMKMAVGNRAVKNGLIFHSDRGIQYACGEFKSILSDNNIIQSMSRKANCWDNAVAESFFKSLKAEMVYHRRFMDQHSAKLEVFGYIEGFYNTKRTHSALGYKTPRQMEEMLLGKERLAA</sequence>
<dbReference type="InterPro" id="IPR050900">
    <property type="entry name" value="Transposase_IS3/IS150/IS904"/>
</dbReference>
<dbReference type="InterPro" id="IPR036397">
    <property type="entry name" value="RNaseH_sf"/>
</dbReference>
<dbReference type="InterPro" id="IPR012337">
    <property type="entry name" value="RNaseH-like_sf"/>
</dbReference>
<dbReference type="Gene3D" id="3.30.420.10">
    <property type="entry name" value="Ribonuclease H-like superfamily/Ribonuclease H"/>
    <property type="match status" value="1"/>
</dbReference>
<dbReference type="PROSITE" id="PS50994">
    <property type="entry name" value="INTEGRASE"/>
    <property type="match status" value="1"/>
</dbReference>
<gene>
    <name evidence="2" type="ORF">SAMN05660841_03723</name>
</gene>
<dbReference type="PANTHER" id="PTHR46889">
    <property type="entry name" value="TRANSPOSASE INSF FOR INSERTION SEQUENCE IS3B-RELATED"/>
    <property type="match status" value="1"/>
</dbReference>
<dbReference type="InterPro" id="IPR001584">
    <property type="entry name" value="Integrase_cat-core"/>
</dbReference>
<keyword evidence="3" id="KW-1185">Reference proteome</keyword>
<reference evidence="3" key="1">
    <citation type="submission" date="2017-02" db="EMBL/GenBank/DDBJ databases">
        <authorList>
            <person name="Varghese N."/>
            <person name="Submissions S."/>
        </authorList>
    </citation>
    <scope>NUCLEOTIDE SEQUENCE [LARGE SCALE GENOMIC DNA]</scope>
    <source>
        <strain evidence="3">DSM 24091</strain>
    </source>
</reference>
<evidence type="ECO:0000313" key="2">
    <source>
        <dbReference type="EMBL" id="SKC02916.1"/>
    </source>
</evidence>
<proteinExistence type="predicted"/>
<dbReference type="GO" id="GO:0003676">
    <property type="term" value="F:nucleic acid binding"/>
    <property type="evidence" value="ECO:0007669"/>
    <property type="project" value="InterPro"/>
</dbReference>
<organism evidence="2 3">
    <name type="scientific">Sphingobacterium nematocida</name>
    <dbReference type="NCBI Taxonomy" id="1513896"/>
    <lineage>
        <taxon>Bacteria</taxon>
        <taxon>Pseudomonadati</taxon>
        <taxon>Bacteroidota</taxon>
        <taxon>Sphingobacteriia</taxon>
        <taxon>Sphingobacteriales</taxon>
        <taxon>Sphingobacteriaceae</taxon>
        <taxon>Sphingobacterium</taxon>
    </lineage>
</organism>
<feature type="domain" description="Integrase catalytic" evidence="1">
    <location>
        <begin position="1"/>
        <end position="121"/>
    </location>
</feature>
<dbReference type="AlphaFoldDB" id="A0A1T5G3A7"/>
<dbReference type="Pfam" id="PF13683">
    <property type="entry name" value="rve_3"/>
    <property type="match status" value="1"/>
</dbReference>
<dbReference type="SUPFAM" id="SSF53098">
    <property type="entry name" value="Ribonuclease H-like"/>
    <property type="match status" value="1"/>
</dbReference>
<evidence type="ECO:0000259" key="1">
    <source>
        <dbReference type="PROSITE" id="PS50994"/>
    </source>
</evidence>
<dbReference type="PANTHER" id="PTHR46889:SF4">
    <property type="entry name" value="TRANSPOSASE INSO FOR INSERTION SEQUENCE ELEMENT IS911B-RELATED"/>
    <property type="match status" value="1"/>
</dbReference>
<accession>A0A1T5G3A7</accession>
<dbReference type="EMBL" id="FUZF01000021">
    <property type="protein sequence ID" value="SKC02916.1"/>
    <property type="molecule type" value="Genomic_DNA"/>
</dbReference>
<dbReference type="Proteomes" id="UP000190150">
    <property type="component" value="Unassembled WGS sequence"/>
</dbReference>
<dbReference type="GO" id="GO:0015074">
    <property type="term" value="P:DNA integration"/>
    <property type="evidence" value="ECO:0007669"/>
    <property type="project" value="InterPro"/>
</dbReference>
<protein>
    <submittedName>
        <fullName evidence="2">Integrase core domain-containing protein</fullName>
    </submittedName>
</protein>
<dbReference type="STRING" id="1513896.SAMN05660841_03723"/>